<proteinExistence type="predicted"/>
<dbReference type="EMBL" id="JACDXX010000030">
    <property type="protein sequence ID" value="MCB5412138.1"/>
    <property type="molecule type" value="Genomic_DNA"/>
</dbReference>
<evidence type="ECO:0000313" key="3">
    <source>
        <dbReference type="Proteomes" id="UP001198571"/>
    </source>
</evidence>
<accession>A0ABS8CSI0</accession>
<keyword evidence="3" id="KW-1185">Reference proteome</keyword>
<sequence length="116" mass="12529">MTIPAILWLCRDFRFDDNVALSAACADGPVLPVFILDAATRAQGSASRWRLGRALAAFDAAWAARTGEHITVLEGSVAKFLVSSTTFDMPLFSGSWGEARGVIEFKGVHYPKSVIL</sequence>
<protein>
    <submittedName>
        <fullName evidence="2">Deoxyribodipyrimidine photo-lyase</fullName>
    </submittedName>
</protein>
<reference evidence="2 3" key="1">
    <citation type="submission" date="2020-07" db="EMBL/GenBank/DDBJ databases">
        <title>Pseudogemmobacter sp. nov., isolated from poultry manure in Taiwan.</title>
        <authorList>
            <person name="Lin S.-Y."/>
            <person name="Tang Y.-S."/>
            <person name="Young C.-C."/>
        </authorList>
    </citation>
    <scope>NUCLEOTIDE SEQUENCE [LARGE SCALE GENOMIC DNA]</scope>
    <source>
        <strain evidence="2 3">CC-YST710</strain>
    </source>
</reference>
<feature type="non-terminal residue" evidence="2">
    <location>
        <position position="116"/>
    </location>
</feature>
<name>A0ABS8CSI0_9RHOB</name>
<dbReference type="InterPro" id="IPR014729">
    <property type="entry name" value="Rossmann-like_a/b/a_fold"/>
</dbReference>
<dbReference type="Gene3D" id="3.40.50.620">
    <property type="entry name" value="HUPs"/>
    <property type="match status" value="1"/>
</dbReference>
<dbReference type="Proteomes" id="UP001198571">
    <property type="component" value="Unassembled WGS sequence"/>
</dbReference>
<dbReference type="InterPro" id="IPR036155">
    <property type="entry name" value="Crypto/Photolyase_N_sf"/>
</dbReference>
<dbReference type="Pfam" id="PF00875">
    <property type="entry name" value="DNA_photolyase"/>
    <property type="match status" value="1"/>
</dbReference>
<gene>
    <name evidence="2" type="ORF">H0485_19350</name>
</gene>
<dbReference type="InterPro" id="IPR006050">
    <property type="entry name" value="DNA_photolyase_N"/>
</dbReference>
<dbReference type="SUPFAM" id="SSF52425">
    <property type="entry name" value="Cryptochrome/photolyase, N-terminal domain"/>
    <property type="match status" value="1"/>
</dbReference>
<dbReference type="RefSeq" id="WP_226937563.1">
    <property type="nucleotide sequence ID" value="NZ_JACDXX010000030.1"/>
</dbReference>
<feature type="domain" description="Photolyase/cryptochrome alpha/beta" evidence="1">
    <location>
        <begin position="3"/>
        <end position="116"/>
    </location>
</feature>
<evidence type="ECO:0000313" key="2">
    <source>
        <dbReference type="EMBL" id="MCB5412138.1"/>
    </source>
</evidence>
<evidence type="ECO:0000259" key="1">
    <source>
        <dbReference type="PROSITE" id="PS51645"/>
    </source>
</evidence>
<dbReference type="PROSITE" id="PS51645">
    <property type="entry name" value="PHR_CRY_ALPHA_BETA"/>
    <property type="match status" value="1"/>
</dbReference>
<comment type="caution">
    <text evidence="2">The sequence shown here is derived from an EMBL/GenBank/DDBJ whole genome shotgun (WGS) entry which is preliminary data.</text>
</comment>
<organism evidence="2 3">
    <name type="scientific">Pseudogemmobacter faecipullorum</name>
    <dbReference type="NCBI Taxonomy" id="2755041"/>
    <lineage>
        <taxon>Bacteria</taxon>
        <taxon>Pseudomonadati</taxon>
        <taxon>Pseudomonadota</taxon>
        <taxon>Alphaproteobacteria</taxon>
        <taxon>Rhodobacterales</taxon>
        <taxon>Paracoccaceae</taxon>
        <taxon>Pseudogemmobacter</taxon>
    </lineage>
</organism>